<evidence type="ECO:0000256" key="2">
    <source>
        <dbReference type="SAM" id="MobiDB-lite"/>
    </source>
</evidence>
<dbReference type="GO" id="GO:0000398">
    <property type="term" value="P:mRNA splicing, via spliceosome"/>
    <property type="evidence" value="ECO:0007669"/>
    <property type="project" value="TreeGrafter"/>
</dbReference>
<organism evidence="5">
    <name type="scientific">Spongospora subterranea</name>
    <dbReference type="NCBI Taxonomy" id="70186"/>
    <lineage>
        <taxon>Eukaryota</taxon>
        <taxon>Sar</taxon>
        <taxon>Rhizaria</taxon>
        <taxon>Endomyxa</taxon>
        <taxon>Phytomyxea</taxon>
        <taxon>Plasmodiophorida</taxon>
        <taxon>Plasmodiophoridae</taxon>
        <taxon>Spongospora</taxon>
    </lineage>
</organism>
<feature type="region of interest" description="Disordered" evidence="2">
    <location>
        <begin position="1"/>
        <end position="37"/>
    </location>
</feature>
<dbReference type="SUPFAM" id="SSF54197">
    <property type="entry name" value="HIT-like"/>
    <property type="match status" value="1"/>
</dbReference>
<name>A0A0H5RB79_9EUKA</name>
<feature type="compositionally biased region" description="Basic and acidic residues" evidence="2">
    <location>
        <begin position="11"/>
        <end position="25"/>
    </location>
</feature>
<dbReference type="Pfam" id="PF04677">
    <property type="entry name" value="CwfJ_C_1"/>
    <property type="match status" value="1"/>
</dbReference>
<comment type="similarity">
    <text evidence="1">Belongs to the CWF19 family.</text>
</comment>
<evidence type="ECO:0000313" key="5">
    <source>
        <dbReference type="EMBL" id="CRZ10872.1"/>
    </source>
</evidence>
<feature type="domain" description="Cwf19-like C-terminal" evidence="4">
    <location>
        <begin position="271"/>
        <end position="392"/>
    </location>
</feature>
<reference evidence="5" key="1">
    <citation type="submission" date="2015-04" db="EMBL/GenBank/DDBJ databases">
        <title>The genome sequence of the plant pathogenic Rhizarian Plasmodiophora brassicae reveals insights in its biotrophic life cycle and the origin of chitin synthesis.</title>
        <authorList>
            <person name="Schwelm A."/>
            <person name="Fogelqvist J."/>
            <person name="Knaust A."/>
            <person name="Julke S."/>
            <person name="Lilja T."/>
            <person name="Dhandapani V."/>
            <person name="Bonilla-Rosso G."/>
            <person name="Karlsson M."/>
            <person name="Shevchenko A."/>
            <person name="Choi S.R."/>
            <person name="Kim H.G."/>
            <person name="Park J.Y."/>
            <person name="Lim Y.P."/>
            <person name="Ludwig-Muller J."/>
            <person name="Dixelius C."/>
        </authorList>
    </citation>
    <scope>NUCLEOTIDE SEQUENCE</scope>
    <source>
        <tissue evidence="5">Potato root galls</tissue>
    </source>
</reference>
<sequence>IKIKPAAGADKAQDHHKSGSPECQRESWMTGADLPAPRFLKPDAAEAVAAPKYTPVDLASRSVSSKDTVQVGDGGASWRRRQRRRAEEQSASEKAAMPSPNRQPERSVQRNASSHVLNNRHDDRRSVSIPAEAASNSEEVPDLNALAAHALRAKLANDMATHDRIQKQIAQFTSNPRVEVLNELDELGRPVLLRQSAKHKDDLASLVKYERLQSRSEYNMDSAMQSIKSSRKLMSTDDQFDAASSDDFRRESAKKRHITSDDQMDRKLALREHQKSVNQVEQCPQCLEGRRIQRHLIVAFGKFCYLSVPSTPPMGLGHCFIVPNEHVVSSTVMDEATFDEIQSLKRALTKMFASGSQGVVFLETSSTKNRHAVVECIPMDLEMFADGPGYFKKGLLECDEEWSSHKKLFELNPSKNIRQSIPAGFPFFSVEFGSSSGFAHVIENEKKFSRDFGRQVICGLLEEAAEIFLRAKDEPREYQLNRVSQLKQMWAPYDVLAQHRSNANI</sequence>
<dbReference type="InterPro" id="IPR040194">
    <property type="entry name" value="Cwf19-like"/>
</dbReference>
<dbReference type="InterPro" id="IPR006767">
    <property type="entry name" value="Cwf19-like_C_dom-2"/>
</dbReference>
<dbReference type="Pfam" id="PF04676">
    <property type="entry name" value="CwfJ_C_2"/>
    <property type="match status" value="1"/>
</dbReference>
<evidence type="ECO:0000259" key="4">
    <source>
        <dbReference type="Pfam" id="PF04677"/>
    </source>
</evidence>
<dbReference type="AlphaFoldDB" id="A0A0H5RB79"/>
<feature type="region of interest" description="Disordered" evidence="2">
    <location>
        <begin position="229"/>
        <end position="263"/>
    </location>
</feature>
<evidence type="ECO:0008006" key="6">
    <source>
        <dbReference type="Google" id="ProtNLM"/>
    </source>
</evidence>
<dbReference type="InterPro" id="IPR006768">
    <property type="entry name" value="Cwf19-like_C_dom-1"/>
</dbReference>
<evidence type="ECO:0000256" key="1">
    <source>
        <dbReference type="ARBA" id="ARBA00006795"/>
    </source>
</evidence>
<dbReference type="PANTHER" id="PTHR12072">
    <property type="entry name" value="CWF19, CELL CYCLE CONTROL PROTEIN"/>
    <property type="match status" value="1"/>
</dbReference>
<proteinExistence type="inferred from homology"/>
<feature type="non-terminal residue" evidence="5">
    <location>
        <position position="1"/>
    </location>
</feature>
<dbReference type="InterPro" id="IPR036265">
    <property type="entry name" value="HIT-like_sf"/>
</dbReference>
<dbReference type="GO" id="GO:0071014">
    <property type="term" value="C:post-mRNA release spliceosomal complex"/>
    <property type="evidence" value="ECO:0007669"/>
    <property type="project" value="TreeGrafter"/>
</dbReference>
<evidence type="ECO:0000259" key="3">
    <source>
        <dbReference type="Pfam" id="PF04676"/>
    </source>
</evidence>
<feature type="region of interest" description="Disordered" evidence="2">
    <location>
        <begin position="52"/>
        <end position="126"/>
    </location>
</feature>
<dbReference type="EMBL" id="HACM01010430">
    <property type="protein sequence ID" value="CRZ10872.1"/>
    <property type="molecule type" value="Transcribed_RNA"/>
</dbReference>
<accession>A0A0H5RB79</accession>
<dbReference type="PANTHER" id="PTHR12072:SF5">
    <property type="entry name" value="CWF19-LIKE PROTEIN 2"/>
    <property type="match status" value="1"/>
</dbReference>
<feature type="domain" description="Cwf19-like protein C-terminal" evidence="3">
    <location>
        <begin position="401"/>
        <end position="494"/>
    </location>
</feature>
<protein>
    <recommendedName>
        <fullName evidence="6">Cwf19-like C-terminal domain-containing protein</fullName>
    </recommendedName>
</protein>